<dbReference type="AlphaFoldDB" id="A0A1H8D7F2"/>
<protein>
    <submittedName>
        <fullName evidence="4">Two-component system, OmpR family, phosphate regulon response regulator PhoB</fullName>
    </submittedName>
</protein>
<dbReference type="PANTHER" id="PTHR44591">
    <property type="entry name" value="STRESS RESPONSE REGULATOR PROTEIN 1"/>
    <property type="match status" value="1"/>
</dbReference>
<dbReference type="OrthoDB" id="710898at2"/>
<dbReference type="Proteomes" id="UP000198942">
    <property type="component" value="Unassembled WGS sequence"/>
</dbReference>
<organism evidence="4 5">
    <name type="scientific">Mucilaginibacter gossypiicola</name>
    <dbReference type="NCBI Taxonomy" id="551995"/>
    <lineage>
        <taxon>Bacteria</taxon>
        <taxon>Pseudomonadati</taxon>
        <taxon>Bacteroidota</taxon>
        <taxon>Sphingobacteriia</taxon>
        <taxon>Sphingobacteriales</taxon>
        <taxon>Sphingobacteriaceae</taxon>
        <taxon>Mucilaginibacter</taxon>
    </lineage>
</organism>
<evidence type="ECO:0000256" key="2">
    <source>
        <dbReference type="PROSITE-ProRule" id="PRU00169"/>
    </source>
</evidence>
<evidence type="ECO:0000259" key="3">
    <source>
        <dbReference type="PROSITE" id="PS50110"/>
    </source>
</evidence>
<dbReference type="EMBL" id="FOCL01000002">
    <property type="protein sequence ID" value="SEN03179.1"/>
    <property type="molecule type" value="Genomic_DNA"/>
</dbReference>
<feature type="modified residue" description="4-aspartylphosphate" evidence="2">
    <location>
        <position position="52"/>
    </location>
</feature>
<keyword evidence="1 2" id="KW-0597">Phosphoprotein</keyword>
<accession>A0A1H8D7F2</accession>
<dbReference type="SUPFAM" id="SSF52172">
    <property type="entry name" value="CheY-like"/>
    <property type="match status" value="1"/>
</dbReference>
<reference evidence="5" key="1">
    <citation type="submission" date="2016-10" db="EMBL/GenBank/DDBJ databases">
        <authorList>
            <person name="Varghese N."/>
            <person name="Submissions S."/>
        </authorList>
    </citation>
    <scope>NUCLEOTIDE SEQUENCE [LARGE SCALE GENOMIC DNA]</scope>
    <source>
        <strain evidence="5">Gh-48</strain>
    </source>
</reference>
<dbReference type="RefSeq" id="WP_091209257.1">
    <property type="nucleotide sequence ID" value="NZ_FOCL01000002.1"/>
</dbReference>
<gene>
    <name evidence="4" type="ORF">SAMN05192574_102239</name>
</gene>
<dbReference type="PROSITE" id="PS50110">
    <property type="entry name" value="RESPONSE_REGULATORY"/>
    <property type="match status" value="1"/>
</dbReference>
<evidence type="ECO:0000256" key="1">
    <source>
        <dbReference type="ARBA" id="ARBA00022553"/>
    </source>
</evidence>
<dbReference type="Pfam" id="PF00072">
    <property type="entry name" value="Response_reg"/>
    <property type="match status" value="1"/>
</dbReference>
<dbReference type="SMART" id="SM00448">
    <property type="entry name" value="REC"/>
    <property type="match status" value="1"/>
</dbReference>
<feature type="domain" description="Response regulatory" evidence="3">
    <location>
        <begin position="4"/>
        <end position="117"/>
    </location>
</feature>
<dbReference type="PANTHER" id="PTHR44591:SF3">
    <property type="entry name" value="RESPONSE REGULATORY DOMAIN-CONTAINING PROTEIN"/>
    <property type="match status" value="1"/>
</dbReference>
<dbReference type="STRING" id="551995.SAMN05192574_102239"/>
<dbReference type="InterPro" id="IPR011006">
    <property type="entry name" value="CheY-like_superfamily"/>
</dbReference>
<sequence length="127" mass="14032">MAKTILLVEDDQDILDIIYYLLTDEGYEVVRSKGAGVLEEVIKYKPDLVLLDHRLQIAWGADICQALKADPTTRQIPVVMMSATMGLEETARNAGADDILAKPFDIADILKLVATYLGTAEHKSISR</sequence>
<keyword evidence="5" id="KW-1185">Reference proteome</keyword>
<dbReference type="GO" id="GO:0000160">
    <property type="term" value="P:phosphorelay signal transduction system"/>
    <property type="evidence" value="ECO:0007669"/>
    <property type="project" value="InterPro"/>
</dbReference>
<name>A0A1H8D7F2_9SPHI</name>
<dbReference type="InterPro" id="IPR001789">
    <property type="entry name" value="Sig_transdc_resp-reg_receiver"/>
</dbReference>
<proteinExistence type="predicted"/>
<evidence type="ECO:0000313" key="4">
    <source>
        <dbReference type="EMBL" id="SEN03179.1"/>
    </source>
</evidence>
<evidence type="ECO:0000313" key="5">
    <source>
        <dbReference type="Proteomes" id="UP000198942"/>
    </source>
</evidence>
<dbReference type="Gene3D" id="3.40.50.2300">
    <property type="match status" value="1"/>
</dbReference>
<dbReference type="InterPro" id="IPR050595">
    <property type="entry name" value="Bact_response_regulator"/>
</dbReference>